<evidence type="ECO:0000313" key="1">
    <source>
        <dbReference type="EMBL" id="KAG8075693.1"/>
    </source>
</evidence>
<accession>A0A8J5W3E2</accession>
<proteinExistence type="predicted"/>
<reference evidence="1" key="2">
    <citation type="submission" date="2021-02" db="EMBL/GenBank/DDBJ databases">
        <authorList>
            <person name="Kimball J.A."/>
            <person name="Haas M.W."/>
            <person name="Macchietto M."/>
            <person name="Kono T."/>
            <person name="Duquette J."/>
            <person name="Shao M."/>
        </authorList>
    </citation>
    <scope>NUCLEOTIDE SEQUENCE</scope>
    <source>
        <tissue evidence="1">Fresh leaf tissue</tissue>
    </source>
</reference>
<dbReference type="AlphaFoldDB" id="A0A8J5W3E2"/>
<name>A0A8J5W3E2_ZIZPA</name>
<gene>
    <name evidence="1" type="ORF">GUJ93_ZPchr0006g45343</name>
</gene>
<comment type="caution">
    <text evidence="1">The sequence shown here is derived from an EMBL/GenBank/DDBJ whole genome shotgun (WGS) entry which is preliminary data.</text>
</comment>
<reference evidence="1" key="1">
    <citation type="journal article" date="2021" name="bioRxiv">
        <title>Whole Genome Assembly and Annotation of Northern Wild Rice, Zizania palustris L., Supports a Whole Genome Duplication in the Zizania Genus.</title>
        <authorList>
            <person name="Haas M."/>
            <person name="Kono T."/>
            <person name="Macchietto M."/>
            <person name="Millas R."/>
            <person name="McGilp L."/>
            <person name="Shao M."/>
            <person name="Duquette J."/>
            <person name="Hirsch C.N."/>
            <person name="Kimball J."/>
        </authorList>
    </citation>
    <scope>NUCLEOTIDE SEQUENCE</scope>
    <source>
        <tissue evidence="1">Fresh leaf tissue</tissue>
    </source>
</reference>
<dbReference type="Proteomes" id="UP000729402">
    <property type="component" value="Unassembled WGS sequence"/>
</dbReference>
<sequence length="71" mass="7983">MFMQVKHFGRTGRMKSTNLVNEGTTDWNNLRYHGKSRHQPKSHLVVLSVCTGNDPDGSLITHVLHVISVQA</sequence>
<protein>
    <submittedName>
        <fullName evidence="1">Uncharacterized protein</fullName>
    </submittedName>
</protein>
<evidence type="ECO:0000313" key="2">
    <source>
        <dbReference type="Proteomes" id="UP000729402"/>
    </source>
</evidence>
<organism evidence="1 2">
    <name type="scientific">Zizania palustris</name>
    <name type="common">Northern wild rice</name>
    <dbReference type="NCBI Taxonomy" id="103762"/>
    <lineage>
        <taxon>Eukaryota</taxon>
        <taxon>Viridiplantae</taxon>
        <taxon>Streptophyta</taxon>
        <taxon>Embryophyta</taxon>
        <taxon>Tracheophyta</taxon>
        <taxon>Spermatophyta</taxon>
        <taxon>Magnoliopsida</taxon>
        <taxon>Liliopsida</taxon>
        <taxon>Poales</taxon>
        <taxon>Poaceae</taxon>
        <taxon>BOP clade</taxon>
        <taxon>Oryzoideae</taxon>
        <taxon>Oryzeae</taxon>
        <taxon>Zizaniinae</taxon>
        <taxon>Zizania</taxon>
    </lineage>
</organism>
<dbReference type="EMBL" id="JAAALK010000283">
    <property type="protein sequence ID" value="KAG8075693.1"/>
    <property type="molecule type" value="Genomic_DNA"/>
</dbReference>
<keyword evidence="2" id="KW-1185">Reference proteome</keyword>